<comment type="caution">
    <text evidence="1">The sequence shown here is derived from an EMBL/GenBank/DDBJ whole genome shotgun (WGS) entry which is preliminary data.</text>
</comment>
<organism evidence="1 2">
    <name type="scientific">Trichonephila clavipes</name>
    <name type="common">Golden silk orbweaver</name>
    <name type="synonym">Nephila clavipes</name>
    <dbReference type="NCBI Taxonomy" id="2585209"/>
    <lineage>
        <taxon>Eukaryota</taxon>
        <taxon>Metazoa</taxon>
        <taxon>Ecdysozoa</taxon>
        <taxon>Arthropoda</taxon>
        <taxon>Chelicerata</taxon>
        <taxon>Arachnida</taxon>
        <taxon>Araneae</taxon>
        <taxon>Araneomorphae</taxon>
        <taxon>Entelegynae</taxon>
        <taxon>Araneoidea</taxon>
        <taxon>Nephilidae</taxon>
        <taxon>Trichonephila</taxon>
    </lineage>
</organism>
<protein>
    <submittedName>
        <fullName evidence="1">Uncharacterized protein</fullName>
    </submittedName>
</protein>
<dbReference type="EMBL" id="BMAU01021221">
    <property type="protein sequence ID" value="GFY00671.1"/>
    <property type="molecule type" value="Genomic_DNA"/>
</dbReference>
<sequence>MAAGTSPTYQELYSNGRQSRASSLISLVKSQGSLSAIPGWTFHHFDFVSKCLIATPSLRVPTTNQVVPSPPRTATPSGTTNNYDMGWRLALRAICPATALNLTFLSIPLAPIAQSNRIALEHLQPISWLKCLLLTYNILLKYFN</sequence>
<evidence type="ECO:0000313" key="2">
    <source>
        <dbReference type="Proteomes" id="UP000887159"/>
    </source>
</evidence>
<name>A0A8X6RU58_TRICX</name>
<keyword evidence="2" id="KW-1185">Reference proteome</keyword>
<gene>
    <name evidence="1" type="ORF">TNCV_2140651</name>
</gene>
<accession>A0A8X6RU58</accession>
<dbReference type="Proteomes" id="UP000887159">
    <property type="component" value="Unassembled WGS sequence"/>
</dbReference>
<proteinExistence type="predicted"/>
<dbReference type="AlphaFoldDB" id="A0A8X6RU58"/>
<reference evidence="1" key="1">
    <citation type="submission" date="2020-08" db="EMBL/GenBank/DDBJ databases">
        <title>Multicomponent nature underlies the extraordinary mechanical properties of spider dragline silk.</title>
        <authorList>
            <person name="Kono N."/>
            <person name="Nakamura H."/>
            <person name="Mori M."/>
            <person name="Yoshida Y."/>
            <person name="Ohtoshi R."/>
            <person name="Malay A.D."/>
            <person name="Moran D.A.P."/>
            <person name="Tomita M."/>
            <person name="Numata K."/>
            <person name="Arakawa K."/>
        </authorList>
    </citation>
    <scope>NUCLEOTIDE SEQUENCE</scope>
</reference>
<evidence type="ECO:0000313" key="1">
    <source>
        <dbReference type="EMBL" id="GFY00671.1"/>
    </source>
</evidence>